<evidence type="ECO:0000256" key="1">
    <source>
        <dbReference type="SAM" id="MobiDB-lite"/>
    </source>
</evidence>
<evidence type="ECO:0000313" key="4">
    <source>
        <dbReference type="Proteomes" id="UP000823736"/>
    </source>
</evidence>
<feature type="compositionally biased region" description="Basic and acidic residues" evidence="1">
    <location>
        <begin position="109"/>
        <end position="122"/>
    </location>
</feature>
<dbReference type="RefSeq" id="WP_209491402.1">
    <property type="nucleotide sequence ID" value="NZ_JAGGLC010000003.1"/>
</dbReference>
<evidence type="ECO:0000256" key="2">
    <source>
        <dbReference type="SAM" id="Phobius"/>
    </source>
</evidence>
<organism evidence="3 4">
    <name type="scientific">Halolamina salifodinae</name>
    <dbReference type="NCBI Taxonomy" id="1202767"/>
    <lineage>
        <taxon>Archaea</taxon>
        <taxon>Methanobacteriati</taxon>
        <taxon>Methanobacteriota</taxon>
        <taxon>Stenosarchaea group</taxon>
        <taxon>Halobacteria</taxon>
        <taxon>Halobacteriales</taxon>
        <taxon>Haloferacaceae</taxon>
    </lineage>
</organism>
<accession>A0A8T4GYB5</accession>
<dbReference type="OrthoDB" id="214784at2157"/>
<protein>
    <submittedName>
        <fullName evidence="3">NADH-quinone oxidoreductase subunit J</fullName>
    </submittedName>
</protein>
<comment type="caution">
    <text evidence="3">The sequence shown here is derived from an EMBL/GenBank/DDBJ whole genome shotgun (WGS) entry which is preliminary data.</text>
</comment>
<name>A0A8T4GYB5_9EURY</name>
<evidence type="ECO:0000313" key="3">
    <source>
        <dbReference type="EMBL" id="MBP1987123.1"/>
    </source>
</evidence>
<dbReference type="EMBL" id="JAGGLC010000003">
    <property type="protein sequence ID" value="MBP1987123.1"/>
    <property type="molecule type" value="Genomic_DNA"/>
</dbReference>
<sequence>MVSRPELKEDANYVNGLAASVLFVVLVAVFLTAGFGEAAGFAADASLVAGIGYALMDLHAESAVGVEGFLATFETVGFVLVAATVAAVTLASRETEGDGPVTALTDGGRPVDGEASERRAESGDDEEVES</sequence>
<feature type="transmembrane region" description="Helical" evidence="2">
    <location>
        <begin position="12"/>
        <end position="32"/>
    </location>
</feature>
<feature type="region of interest" description="Disordered" evidence="1">
    <location>
        <begin position="94"/>
        <end position="130"/>
    </location>
</feature>
<feature type="transmembrane region" description="Helical" evidence="2">
    <location>
        <begin position="68"/>
        <end position="91"/>
    </location>
</feature>
<keyword evidence="2" id="KW-0812">Transmembrane</keyword>
<proteinExistence type="predicted"/>
<keyword evidence="4" id="KW-1185">Reference proteome</keyword>
<keyword evidence="2" id="KW-1133">Transmembrane helix</keyword>
<reference evidence="3" key="1">
    <citation type="submission" date="2021-03" db="EMBL/GenBank/DDBJ databases">
        <title>Genomic Encyclopedia of Type Strains, Phase IV (KMG-IV): sequencing the most valuable type-strain genomes for metagenomic binning, comparative biology and taxonomic classification.</title>
        <authorList>
            <person name="Goeker M."/>
        </authorList>
    </citation>
    <scope>NUCLEOTIDE SEQUENCE</scope>
    <source>
        <strain evidence="3">DSM 26232</strain>
    </source>
</reference>
<keyword evidence="2" id="KW-0472">Membrane</keyword>
<dbReference type="Proteomes" id="UP000823736">
    <property type="component" value="Unassembled WGS sequence"/>
</dbReference>
<dbReference type="AlphaFoldDB" id="A0A8T4GYB5"/>
<gene>
    <name evidence="3" type="ORF">J2753_001621</name>
</gene>